<dbReference type="InterPro" id="IPR050490">
    <property type="entry name" value="Bact_solute-bd_prot1"/>
</dbReference>
<evidence type="ECO:0000256" key="3">
    <source>
        <dbReference type="ARBA" id="ARBA00022764"/>
    </source>
</evidence>
<evidence type="ECO:0000313" key="4">
    <source>
        <dbReference type="EMBL" id="MCI0125873.1"/>
    </source>
</evidence>
<comment type="subcellular location">
    <subcellularLocation>
        <location evidence="1">Periplasm</location>
    </subcellularLocation>
</comment>
<evidence type="ECO:0000313" key="5">
    <source>
        <dbReference type="Proteomes" id="UP001156140"/>
    </source>
</evidence>
<dbReference type="PANTHER" id="PTHR43649:SF30">
    <property type="entry name" value="ABC TRANSPORTER SUBSTRATE-BINDING PROTEIN"/>
    <property type="match status" value="1"/>
</dbReference>
<dbReference type="Proteomes" id="UP001156140">
    <property type="component" value="Unassembled WGS sequence"/>
</dbReference>
<reference evidence="4" key="1">
    <citation type="submission" date="2022-03" db="EMBL/GenBank/DDBJ databases">
        <title>The complete genome sequence of a Methyloterrigena soli.</title>
        <authorList>
            <person name="Zi Z."/>
        </authorList>
    </citation>
    <scope>NUCLEOTIDE SEQUENCE</scope>
    <source>
        <strain evidence="4">M48</strain>
    </source>
</reference>
<gene>
    <name evidence="4" type="ORF">ML536_03430</name>
</gene>
<dbReference type="InterPro" id="IPR006059">
    <property type="entry name" value="SBP"/>
</dbReference>
<dbReference type="InterPro" id="IPR006311">
    <property type="entry name" value="TAT_signal"/>
</dbReference>
<evidence type="ECO:0000256" key="1">
    <source>
        <dbReference type="ARBA" id="ARBA00004418"/>
    </source>
</evidence>
<evidence type="ECO:0000256" key="2">
    <source>
        <dbReference type="ARBA" id="ARBA00008520"/>
    </source>
</evidence>
<dbReference type="PROSITE" id="PS51318">
    <property type="entry name" value="TAT"/>
    <property type="match status" value="1"/>
</dbReference>
<comment type="caution">
    <text evidence="4">The sequence shown here is derived from an EMBL/GenBank/DDBJ whole genome shotgun (WGS) entry which is preliminary data.</text>
</comment>
<proteinExistence type="inferred from homology"/>
<organism evidence="4 5">
    <name type="scientific">Paradevosia shaoguanensis</name>
    <dbReference type="NCBI Taxonomy" id="1335043"/>
    <lineage>
        <taxon>Bacteria</taxon>
        <taxon>Pseudomonadati</taxon>
        <taxon>Pseudomonadota</taxon>
        <taxon>Alphaproteobacteria</taxon>
        <taxon>Hyphomicrobiales</taxon>
        <taxon>Devosiaceae</taxon>
        <taxon>Paradevosia</taxon>
    </lineage>
</organism>
<comment type="similarity">
    <text evidence="2">Belongs to the bacterial solute-binding protein 1 family.</text>
</comment>
<name>A0AA41QJX4_9HYPH</name>
<dbReference type="PANTHER" id="PTHR43649">
    <property type="entry name" value="ARABINOSE-BINDING PROTEIN-RELATED"/>
    <property type="match status" value="1"/>
</dbReference>
<dbReference type="Pfam" id="PF01547">
    <property type="entry name" value="SBP_bac_1"/>
    <property type="match status" value="1"/>
</dbReference>
<sequence length="474" mass="51594">MTKRILDNSISRRSMLVGLGSAAVAGLAMPNLLIGGAKAQGKYKLDLGGYTGPEPTSQPITLRFMRQDFTPEVNALIEKAYAEFTAAYPNITITEEKVPYGDLQKKMQVYVSSGDAPDIMMGRTDFSEAYHAGQISVPMQQFFSKDYLEDFPAPLLEAASSHGNVYCLPWETVGTMLYFNRDIFEKAGIPTPVESTDLEAGWNVEEFLGTMEELTKKLRAAGDTQTWAVAAAASGNGGPGSNYTQLEAIWIRSQGDANAPKDSSAYKTLMGVSEDGRSATGYIDTPEAVLGMTNYQAMFSRKLTPLGAVPNQYPGGLAATYFGGLNYAMRFLGPNGNPGFRWGTTTTPRGKFVFTSNSSDSPLIWSKSKYQPEAAALLGYICNNPNRIAFHRAWGSLPARYSLRNEMEEFKTLQPFQLAAKLSTVSHGAPRTAGYFDYFNAMNPAVKDIALGADPQATLTDAAGKIDRLLAKYR</sequence>
<dbReference type="EMBL" id="JALAZD010000001">
    <property type="protein sequence ID" value="MCI0125873.1"/>
    <property type="molecule type" value="Genomic_DNA"/>
</dbReference>
<dbReference type="GO" id="GO:0042597">
    <property type="term" value="C:periplasmic space"/>
    <property type="evidence" value="ECO:0007669"/>
    <property type="project" value="UniProtKB-SubCell"/>
</dbReference>
<dbReference type="RefSeq" id="WP_035031459.1">
    <property type="nucleotide sequence ID" value="NZ_CP068983.1"/>
</dbReference>
<keyword evidence="5" id="KW-1185">Reference proteome</keyword>
<dbReference type="SUPFAM" id="SSF53850">
    <property type="entry name" value="Periplasmic binding protein-like II"/>
    <property type="match status" value="1"/>
</dbReference>
<accession>A0AA41QJX4</accession>
<dbReference type="AlphaFoldDB" id="A0AA41QJX4"/>
<dbReference type="Gene3D" id="3.40.190.10">
    <property type="entry name" value="Periplasmic binding protein-like II"/>
    <property type="match status" value="1"/>
</dbReference>
<protein>
    <submittedName>
        <fullName evidence="4">Extracellular solute-binding protein</fullName>
    </submittedName>
</protein>
<keyword evidence="3" id="KW-0574">Periplasm</keyword>